<dbReference type="PANTHER" id="PTHR10974:SF9">
    <property type="entry name" value="DUF229 DOMAIN CONTAINING PROTEIN-RELATED"/>
    <property type="match status" value="1"/>
</dbReference>
<feature type="compositionally biased region" description="Basic and acidic residues" evidence="1">
    <location>
        <begin position="1"/>
        <end position="15"/>
    </location>
</feature>
<evidence type="ECO:0000313" key="2">
    <source>
        <dbReference type="EMBL" id="EDW76199.2"/>
    </source>
</evidence>
<dbReference type="eggNOG" id="ENOG502QRYZ">
    <property type="taxonomic scope" value="Eukaryota"/>
</dbReference>
<dbReference type="CDD" id="cd16021">
    <property type="entry name" value="ALP_like"/>
    <property type="match status" value="1"/>
</dbReference>
<feature type="region of interest" description="Disordered" evidence="1">
    <location>
        <begin position="1"/>
        <end position="20"/>
    </location>
</feature>
<keyword evidence="3" id="KW-1185">Reference proteome</keyword>
<dbReference type="AlphaFoldDB" id="B4MUK4"/>
<protein>
    <submittedName>
        <fullName evidence="2">Uncharacterized protein</fullName>
    </submittedName>
</protein>
<dbReference type="Pfam" id="PF02995">
    <property type="entry name" value="DUF229"/>
    <property type="match status" value="1"/>
</dbReference>
<dbReference type="InParanoid" id="B4MUK4"/>
<name>B4MUK4_DROWI</name>
<dbReference type="Gene3D" id="3.40.720.10">
    <property type="entry name" value="Alkaline Phosphatase, subunit A"/>
    <property type="match status" value="1"/>
</dbReference>
<dbReference type="EMBL" id="CH963857">
    <property type="protein sequence ID" value="EDW76199.2"/>
    <property type="molecule type" value="Genomic_DNA"/>
</dbReference>
<dbReference type="HOGENOM" id="CLU_018076_2_0_1"/>
<dbReference type="InterPro" id="IPR004245">
    <property type="entry name" value="DUF229"/>
</dbReference>
<evidence type="ECO:0000313" key="3">
    <source>
        <dbReference type="Proteomes" id="UP000007798"/>
    </source>
</evidence>
<dbReference type="Proteomes" id="UP000007798">
    <property type="component" value="Unassembled WGS sequence"/>
</dbReference>
<dbReference type="PANTHER" id="PTHR10974">
    <property type="entry name" value="FI08016P-RELATED"/>
    <property type="match status" value="1"/>
</dbReference>
<dbReference type="FunFam" id="3.40.720.10:FF:000017">
    <property type="entry name" value="Predicted protein"/>
    <property type="match status" value="1"/>
</dbReference>
<dbReference type="SUPFAM" id="SSF53649">
    <property type="entry name" value="Alkaline phosphatase-like"/>
    <property type="match status" value="1"/>
</dbReference>
<dbReference type="GO" id="GO:0005615">
    <property type="term" value="C:extracellular space"/>
    <property type="evidence" value="ECO:0007669"/>
    <property type="project" value="TreeGrafter"/>
</dbReference>
<reference evidence="2 3" key="1">
    <citation type="journal article" date="2007" name="Nature">
        <title>Evolution of genes and genomes on the Drosophila phylogeny.</title>
        <authorList>
            <consortium name="Drosophila 12 Genomes Consortium"/>
            <person name="Clark A.G."/>
            <person name="Eisen M.B."/>
            <person name="Smith D.R."/>
            <person name="Bergman C.M."/>
            <person name="Oliver B."/>
            <person name="Markow T.A."/>
            <person name="Kaufman T.C."/>
            <person name="Kellis M."/>
            <person name="Gelbart W."/>
            <person name="Iyer V.N."/>
            <person name="Pollard D.A."/>
            <person name="Sackton T.B."/>
            <person name="Larracuente A.M."/>
            <person name="Singh N.D."/>
            <person name="Abad J.P."/>
            <person name="Abt D.N."/>
            <person name="Adryan B."/>
            <person name="Aguade M."/>
            <person name="Akashi H."/>
            <person name="Anderson W.W."/>
            <person name="Aquadro C.F."/>
            <person name="Ardell D.H."/>
            <person name="Arguello R."/>
            <person name="Artieri C.G."/>
            <person name="Barbash D.A."/>
            <person name="Barker D."/>
            <person name="Barsanti P."/>
            <person name="Batterham P."/>
            <person name="Batzoglou S."/>
            <person name="Begun D."/>
            <person name="Bhutkar A."/>
            <person name="Blanco E."/>
            <person name="Bosak S.A."/>
            <person name="Bradley R.K."/>
            <person name="Brand A.D."/>
            <person name="Brent M.R."/>
            <person name="Brooks A.N."/>
            <person name="Brown R.H."/>
            <person name="Butlin R.K."/>
            <person name="Caggese C."/>
            <person name="Calvi B.R."/>
            <person name="Bernardo de Carvalho A."/>
            <person name="Caspi A."/>
            <person name="Castrezana S."/>
            <person name="Celniker S.E."/>
            <person name="Chang J.L."/>
            <person name="Chapple C."/>
            <person name="Chatterji S."/>
            <person name="Chinwalla A."/>
            <person name="Civetta A."/>
            <person name="Clifton S.W."/>
            <person name="Comeron J.M."/>
            <person name="Costello J.C."/>
            <person name="Coyne J.A."/>
            <person name="Daub J."/>
            <person name="David R.G."/>
            <person name="Delcher A.L."/>
            <person name="Delehaunty K."/>
            <person name="Do C.B."/>
            <person name="Ebling H."/>
            <person name="Edwards K."/>
            <person name="Eickbush T."/>
            <person name="Evans J.D."/>
            <person name="Filipski A."/>
            <person name="Findeiss S."/>
            <person name="Freyhult E."/>
            <person name="Fulton L."/>
            <person name="Fulton R."/>
            <person name="Garcia A.C."/>
            <person name="Gardiner A."/>
            <person name="Garfield D.A."/>
            <person name="Garvin B.E."/>
            <person name="Gibson G."/>
            <person name="Gilbert D."/>
            <person name="Gnerre S."/>
            <person name="Godfrey J."/>
            <person name="Good R."/>
            <person name="Gotea V."/>
            <person name="Gravely B."/>
            <person name="Greenberg A.J."/>
            <person name="Griffiths-Jones S."/>
            <person name="Gross S."/>
            <person name="Guigo R."/>
            <person name="Gustafson E.A."/>
            <person name="Haerty W."/>
            <person name="Hahn M.W."/>
            <person name="Halligan D.L."/>
            <person name="Halpern A.L."/>
            <person name="Halter G.M."/>
            <person name="Han M.V."/>
            <person name="Heger A."/>
            <person name="Hillier L."/>
            <person name="Hinrichs A.S."/>
            <person name="Holmes I."/>
            <person name="Hoskins R.A."/>
            <person name="Hubisz M.J."/>
            <person name="Hultmark D."/>
            <person name="Huntley M.A."/>
            <person name="Jaffe D.B."/>
            <person name="Jagadeeshan S."/>
            <person name="Jeck W.R."/>
            <person name="Johnson J."/>
            <person name="Jones C.D."/>
            <person name="Jordan W.C."/>
            <person name="Karpen G.H."/>
            <person name="Kataoka E."/>
            <person name="Keightley P.D."/>
            <person name="Kheradpour P."/>
            <person name="Kirkness E.F."/>
            <person name="Koerich L.B."/>
            <person name="Kristiansen K."/>
            <person name="Kudrna D."/>
            <person name="Kulathinal R.J."/>
            <person name="Kumar S."/>
            <person name="Kwok R."/>
            <person name="Lander E."/>
            <person name="Langley C.H."/>
            <person name="Lapoint R."/>
            <person name="Lazzaro B.P."/>
            <person name="Lee S.J."/>
            <person name="Levesque L."/>
            <person name="Li R."/>
            <person name="Lin C.F."/>
            <person name="Lin M.F."/>
            <person name="Lindblad-Toh K."/>
            <person name="Llopart A."/>
            <person name="Long M."/>
            <person name="Low L."/>
            <person name="Lozovsky E."/>
            <person name="Lu J."/>
            <person name="Luo M."/>
            <person name="Machado C.A."/>
            <person name="Makalowski W."/>
            <person name="Marzo M."/>
            <person name="Matsuda M."/>
            <person name="Matzkin L."/>
            <person name="McAllister B."/>
            <person name="McBride C.S."/>
            <person name="McKernan B."/>
            <person name="McKernan K."/>
            <person name="Mendez-Lago M."/>
            <person name="Minx P."/>
            <person name="Mollenhauer M.U."/>
            <person name="Montooth K."/>
            <person name="Mount S.M."/>
            <person name="Mu X."/>
            <person name="Myers E."/>
            <person name="Negre B."/>
            <person name="Newfeld S."/>
            <person name="Nielsen R."/>
            <person name="Noor M.A."/>
            <person name="O'Grady P."/>
            <person name="Pachter L."/>
            <person name="Papaceit M."/>
            <person name="Parisi M.J."/>
            <person name="Parisi M."/>
            <person name="Parts L."/>
            <person name="Pedersen J.S."/>
            <person name="Pesole G."/>
            <person name="Phillippy A.M."/>
            <person name="Ponting C.P."/>
            <person name="Pop M."/>
            <person name="Porcelli D."/>
            <person name="Powell J.R."/>
            <person name="Prohaska S."/>
            <person name="Pruitt K."/>
            <person name="Puig M."/>
            <person name="Quesneville H."/>
            <person name="Ram K.R."/>
            <person name="Rand D."/>
            <person name="Rasmussen M.D."/>
            <person name="Reed L.K."/>
            <person name="Reenan R."/>
            <person name="Reily A."/>
            <person name="Remington K.A."/>
            <person name="Rieger T.T."/>
            <person name="Ritchie M.G."/>
            <person name="Robin C."/>
            <person name="Rogers Y.H."/>
            <person name="Rohde C."/>
            <person name="Rozas J."/>
            <person name="Rubenfield M.J."/>
            <person name="Ruiz A."/>
            <person name="Russo S."/>
            <person name="Salzberg S.L."/>
            <person name="Sanchez-Gracia A."/>
            <person name="Saranga D.J."/>
            <person name="Sato H."/>
            <person name="Schaeffer S.W."/>
            <person name="Schatz M.C."/>
            <person name="Schlenke T."/>
            <person name="Schwartz R."/>
            <person name="Segarra C."/>
            <person name="Singh R.S."/>
            <person name="Sirot L."/>
            <person name="Sirota M."/>
            <person name="Sisneros N.B."/>
            <person name="Smith C.D."/>
            <person name="Smith T.F."/>
            <person name="Spieth J."/>
            <person name="Stage D.E."/>
            <person name="Stark A."/>
            <person name="Stephan W."/>
            <person name="Strausberg R.L."/>
            <person name="Strempel S."/>
            <person name="Sturgill D."/>
            <person name="Sutton G."/>
            <person name="Sutton G.G."/>
            <person name="Tao W."/>
            <person name="Teichmann S."/>
            <person name="Tobari Y.N."/>
            <person name="Tomimura Y."/>
            <person name="Tsolas J.M."/>
            <person name="Valente V.L."/>
            <person name="Venter E."/>
            <person name="Venter J.C."/>
            <person name="Vicario S."/>
            <person name="Vieira F.G."/>
            <person name="Vilella A.J."/>
            <person name="Villasante A."/>
            <person name="Walenz B."/>
            <person name="Wang J."/>
            <person name="Wasserman M."/>
            <person name="Watts T."/>
            <person name="Wilson D."/>
            <person name="Wilson R.K."/>
            <person name="Wing R.A."/>
            <person name="Wolfner M.F."/>
            <person name="Wong A."/>
            <person name="Wong G.K."/>
            <person name="Wu C.I."/>
            <person name="Wu G."/>
            <person name="Yamamoto D."/>
            <person name="Yang H.P."/>
            <person name="Yang S.P."/>
            <person name="Yorke J.A."/>
            <person name="Yoshida K."/>
            <person name="Zdobnov E."/>
            <person name="Zhang P."/>
            <person name="Zhang Y."/>
            <person name="Zimin A.V."/>
            <person name="Baldwin J."/>
            <person name="Abdouelleil A."/>
            <person name="Abdulkadir J."/>
            <person name="Abebe A."/>
            <person name="Abera B."/>
            <person name="Abreu J."/>
            <person name="Acer S.C."/>
            <person name="Aftuck L."/>
            <person name="Alexander A."/>
            <person name="An P."/>
            <person name="Anderson E."/>
            <person name="Anderson S."/>
            <person name="Arachi H."/>
            <person name="Azer M."/>
            <person name="Bachantsang P."/>
            <person name="Barry A."/>
            <person name="Bayul T."/>
            <person name="Berlin A."/>
            <person name="Bessette D."/>
            <person name="Bloom T."/>
            <person name="Blye J."/>
            <person name="Boguslavskiy L."/>
            <person name="Bonnet C."/>
            <person name="Boukhgalter B."/>
            <person name="Bourzgui I."/>
            <person name="Brown A."/>
            <person name="Cahill P."/>
            <person name="Channer S."/>
            <person name="Cheshatsang Y."/>
            <person name="Chuda L."/>
            <person name="Citroen M."/>
            <person name="Collymore A."/>
            <person name="Cooke P."/>
            <person name="Costello M."/>
            <person name="D'Aco K."/>
            <person name="Daza R."/>
            <person name="De Haan G."/>
            <person name="DeGray S."/>
            <person name="DeMaso C."/>
            <person name="Dhargay N."/>
            <person name="Dooley K."/>
            <person name="Dooley E."/>
            <person name="Doricent M."/>
            <person name="Dorje P."/>
            <person name="Dorjee K."/>
            <person name="Dupes A."/>
            <person name="Elong R."/>
            <person name="Falk J."/>
            <person name="Farina A."/>
            <person name="Faro S."/>
            <person name="Ferguson D."/>
            <person name="Fisher S."/>
            <person name="Foley C.D."/>
            <person name="Franke A."/>
            <person name="Friedrich D."/>
            <person name="Gadbois L."/>
            <person name="Gearin G."/>
            <person name="Gearin C.R."/>
            <person name="Giannoukos G."/>
            <person name="Goode T."/>
            <person name="Graham J."/>
            <person name="Grandbois E."/>
            <person name="Grewal S."/>
            <person name="Gyaltsen K."/>
            <person name="Hafez N."/>
            <person name="Hagos B."/>
            <person name="Hall J."/>
            <person name="Henson C."/>
            <person name="Hollinger A."/>
            <person name="Honan T."/>
            <person name="Huard M.D."/>
            <person name="Hughes L."/>
            <person name="Hurhula B."/>
            <person name="Husby M.E."/>
            <person name="Kamat A."/>
            <person name="Kanga B."/>
            <person name="Kashin S."/>
            <person name="Khazanovich D."/>
            <person name="Kisner P."/>
            <person name="Lance K."/>
            <person name="Lara M."/>
            <person name="Lee W."/>
            <person name="Lennon N."/>
            <person name="Letendre F."/>
            <person name="LeVine R."/>
            <person name="Lipovsky A."/>
            <person name="Liu X."/>
            <person name="Liu J."/>
            <person name="Liu S."/>
            <person name="Lokyitsang T."/>
            <person name="Lokyitsang Y."/>
            <person name="Lubonja R."/>
            <person name="Lui A."/>
            <person name="MacDonald P."/>
            <person name="Magnisalis V."/>
            <person name="Maru K."/>
            <person name="Matthews C."/>
            <person name="McCusker W."/>
            <person name="McDonough S."/>
            <person name="Mehta T."/>
            <person name="Meldrim J."/>
            <person name="Meneus L."/>
            <person name="Mihai O."/>
            <person name="Mihalev A."/>
            <person name="Mihova T."/>
            <person name="Mittelman R."/>
            <person name="Mlenga V."/>
            <person name="Montmayeur A."/>
            <person name="Mulrain L."/>
            <person name="Navidi A."/>
            <person name="Naylor J."/>
            <person name="Negash T."/>
            <person name="Nguyen T."/>
            <person name="Nguyen N."/>
            <person name="Nicol R."/>
            <person name="Norbu C."/>
            <person name="Norbu N."/>
            <person name="Novod N."/>
            <person name="O'Neill B."/>
            <person name="Osman S."/>
            <person name="Markiewicz E."/>
            <person name="Oyono O.L."/>
            <person name="Patti C."/>
            <person name="Phunkhang P."/>
            <person name="Pierre F."/>
            <person name="Priest M."/>
            <person name="Raghuraman S."/>
            <person name="Rege F."/>
            <person name="Reyes R."/>
            <person name="Rise C."/>
            <person name="Rogov P."/>
            <person name="Ross K."/>
            <person name="Ryan E."/>
            <person name="Settipalli S."/>
            <person name="Shea T."/>
            <person name="Sherpa N."/>
            <person name="Shi L."/>
            <person name="Shih D."/>
            <person name="Sparrow T."/>
            <person name="Spaulding J."/>
            <person name="Stalker J."/>
            <person name="Stange-Thomann N."/>
            <person name="Stavropoulos S."/>
            <person name="Stone C."/>
            <person name="Strader C."/>
            <person name="Tesfaye S."/>
            <person name="Thomson T."/>
            <person name="Thoulutsang Y."/>
            <person name="Thoulutsang D."/>
            <person name="Topham K."/>
            <person name="Topping I."/>
            <person name="Tsamla T."/>
            <person name="Vassiliev H."/>
            <person name="Vo A."/>
            <person name="Wangchuk T."/>
            <person name="Wangdi T."/>
            <person name="Weiand M."/>
            <person name="Wilkinson J."/>
            <person name="Wilson A."/>
            <person name="Yadav S."/>
            <person name="Young G."/>
            <person name="Yu Q."/>
            <person name="Zembek L."/>
            <person name="Zhong D."/>
            <person name="Zimmer A."/>
            <person name="Zwirko Z."/>
            <person name="Jaffe D.B."/>
            <person name="Alvarez P."/>
            <person name="Brockman W."/>
            <person name="Butler J."/>
            <person name="Chin C."/>
            <person name="Gnerre S."/>
            <person name="Grabherr M."/>
            <person name="Kleber M."/>
            <person name="Mauceli E."/>
            <person name="MacCallum I."/>
        </authorList>
    </citation>
    <scope>NUCLEOTIDE SEQUENCE [LARGE SCALE GENOMIC DNA]</scope>
    <source>
        <strain evidence="3">Tucson 14030-0811.24</strain>
    </source>
</reference>
<dbReference type="STRING" id="7260.B4MUK4"/>
<evidence type="ECO:0000256" key="1">
    <source>
        <dbReference type="SAM" id="MobiDB-lite"/>
    </source>
</evidence>
<gene>
    <name evidence="2" type="primary">Dwil\GK15328</name>
    <name evidence="2" type="ORF">Dwil_GK15328</name>
</gene>
<accession>B4MUK4</accession>
<sequence>MNHSSKTDSSRKPENDTPLQLPLEVVQSTPNIDRAKRLYELANQHKILKNVKNNVGTEQMAATTGMSYDDKKGTFDEIVDVKKKHRIHTVKPARYFVNSHKCKMPYADPFSHDALEIYSPSTLKSCTNESDLFLLDYSMESQQYILHINHEVFRKLAPKVKDIECNYREIVRGNDTKPDSNINFKEPIGFYHSVVLDRSINGIIAECRDAKDASRIIQQDAFSLIHVKNNSIPKVTSQRQPSVILLGLDSMSRMNFHRTMPETANWLRQRDWLEMEGYNKVGDNTMSNLLPTLTGHSQEEVEKICDIREKGCFDSLPWIWNDYKKAGYRTAYAEDIVEEAVFNLNMPGFISEPVDHYLRPFMLGISEAMKSYKRFGYKYCIGRRLSIGYVYDFCRQFTERYVEKSDQPVFGLFWSSTFTHDFYFGASSLDMKMLEYLKTLESHQLFEKAIVILFSDHGARFGDLMELPDSFLEERLPMLHIYLPSWFRSAHPKFWKALHMNRNRLSSNYDLYNTLRHILQLDATDHDDLSPLDTCRTSRSLLHPLPRDRSCGESCIEEHWCTCNEYIIQSVDSHMYQMAKRLLFRINYWMAKNHFNLKCQRLQLADIDHVERKVLFEDMGKESMYGGISIYRMRFHTYPPDGKFQATLRFNRDVQDFDHLDVTQISRLNAYDNSSLCV</sequence>
<organism evidence="2 3">
    <name type="scientific">Drosophila willistoni</name>
    <name type="common">Fruit fly</name>
    <dbReference type="NCBI Taxonomy" id="7260"/>
    <lineage>
        <taxon>Eukaryota</taxon>
        <taxon>Metazoa</taxon>
        <taxon>Ecdysozoa</taxon>
        <taxon>Arthropoda</taxon>
        <taxon>Hexapoda</taxon>
        <taxon>Insecta</taxon>
        <taxon>Pterygota</taxon>
        <taxon>Neoptera</taxon>
        <taxon>Endopterygota</taxon>
        <taxon>Diptera</taxon>
        <taxon>Brachycera</taxon>
        <taxon>Muscomorpha</taxon>
        <taxon>Ephydroidea</taxon>
        <taxon>Drosophilidae</taxon>
        <taxon>Drosophila</taxon>
        <taxon>Sophophora</taxon>
    </lineage>
</organism>
<dbReference type="OrthoDB" id="413313at2759"/>
<proteinExistence type="predicted"/>
<dbReference type="InterPro" id="IPR017850">
    <property type="entry name" value="Alkaline_phosphatase_core_sf"/>
</dbReference>